<dbReference type="PANTHER" id="PTHR47197:SF3">
    <property type="entry name" value="DIHYDRO-HEME D1 DEHYDROGENASE"/>
    <property type="match status" value="1"/>
</dbReference>
<keyword evidence="1" id="KW-0349">Heme</keyword>
<dbReference type="SUPFAM" id="SSF50969">
    <property type="entry name" value="YVTN repeat-like/Quinoprotein amine dehydrogenase"/>
    <property type="match status" value="1"/>
</dbReference>
<protein>
    <recommendedName>
        <fullName evidence="4">Cytochrome c domain-containing protein</fullName>
    </recommendedName>
</protein>
<feature type="domain" description="Cytochrome c" evidence="4">
    <location>
        <begin position="441"/>
        <end position="522"/>
    </location>
</feature>
<accession>A0A382BX44</accession>
<dbReference type="InterPro" id="IPR036909">
    <property type="entry name" value="Cyt_c-like_dom_sf"/>
</dbReference>
<dbReference type="PROSITE" id="PS51007">
    <property type="entry name" value="CYTC"/>
    <property type="match status" value="1"/>
</dbReference>
<dbReference type="EMBL" id="UINC01031499">
    <property type="protein sequence ID" value="SVB17643.1"/>
    <property type="molecule type" value="Genomic_DNA"/>
</dbReference>
<dbReference type="InterPro" id="IPR011044">
    <property type="entry name" value="Quino_amine_DH_bsu"/>
</dbReference>
<dbReference type="SUPFAM" id="SSF46626">
    <property type="entry name" value="Cytochrome c"/>
    <property type="match status" value="1"/>
</dbReference>
<proteinExistence type="predicted"/>
<dbReference type="GO" id="GO:0020037">
    <property type="term" value="F:heme binding"/>
    <property type="evidence" value="ECO:0007669"/>
    <property type="project" value="InterPro"/>
</dbReference>
<dbReference type="InterPro" id="IPR051200">
    <property type="entry name" value="Host-pathogen_enzymatic-act"/>
</dbReference>
<dbReference type="AlphaFoldDB" id="A0A382BX44"/>
<gene>
    <name evidence="5" type="ORF">METZ01_LOCUS170497</name>
</gene>
<organism evidence="5">
    <name type="scientific">marine metagenome</name>
    <dbReference type="NCBI Taxonomy" id="408172"/>
    <lineage>
        <taxon>unclassified sequences</taxon>
        <taxon>metagenomes</taxon>
        <taxon>ecological metagenomes</taxon>
    </lineage>
</organism>
<dbReference type="Gene3D" id="1.10.760.10">
    <property type="entry name" value="Cytochrome c-like domain"/>
    <property type="match status" value="1"/>
</dbReference>
<dbReference type="InterPro" id="IPR009056">
    <property type="entry name" value="Cyt_c-like_dom"/>
</dbReference>
<evidence type="ECO:0000259" key="4">
    <source>
        <dbReference type="PROSITE" id="PS51007"/>
    </source>
</evidence>
<keyword evidence="2" id="KW-0479">Metal-binding</keyword>
<feature type="non-terminal residue" evidence="5">
    <location>
        <position position="522"/>
    </location>
</feature>
<dbReference type="GO" id="GO:0009055">
    <property type="term" value="F:electron transfer activity"/>
    <property type="evidence" value="ECO:0007669"/>
    <property type="project" value="InterPro"/>
</dbReference>
<sequence length="522" mass="56393">MKRSSELEIMIIKPSLMRQQVFSLLLIIFAATLPSALNAHGPMARIPEATAFQARLFTADAATGEVVAIDLPNGKLVGRLSTPPFIMALALSHNQRYLFVQRGRSTDRDFVTIIDTGVDPSEAQARPPYIARTILGQAPFTGGKEQISTVAEHDALLMQDGAEIIVMDAADYTSMAGVQPITYKLANPDHYSYVESGAHLYVGHLRSGMIQILDRSSGKEVSRIGNCNTLHGIQLDEQTGRILVGCNSNVMIIGSRGAEANVELGRVNYPIEQRAAVFMEGKNRVIWAFTEGTLPALYRLDLKAEPWTFNVLPVSRAIQQHVSADGNYLLVYTRSGELEIRDGDSGQLLRKLTISGPVELVLDEHVDKAILPGIVTLDSTAFVSLPYEGRIVAVDIERGTVTNTFDIGGEPTRMVVVANKTSPKILALADQAAEGRWYGADEISAGTNTYRLNCAVCHGEQAQGNFGQGNIDSTPVTAPPPLNGSAHAAHHSLADMLEVIDSGVDPVMPAFGSLLKNQEKLA</sequence>
<dbReference type="Gene3D" id="2.130.10.10">
    <property type="entry name" value="YVTN repeat-like/Quinoprotein amine dehydrogenase"/>
    <property type="match status" value="2"/>
</dbReference>
<dbReference type="InterPro" id="IPR015943">
    <property type="entry name" value="WD40/YVTN_repeat-like_dom_sf"/>
</dbReference>
<reference evidence="5" key="1">
    <citation type="submission" date="2018-05" db="EMBL/GenBank/DDBJ databases">
        <authorList>
            <person name="Lanie J.A."/>
            <person name="Ng W.-L."/>
            <person name="Kazmierczak K.M."/>
            <person name="Andrzejewski T.M."/>
            <person name="Davidsen T.M."/>
            <person name="Wayne K.J."/>
            <person name="Tettelin H."/>
            <person name="Glass J.I."/>
            <person name="Rusch D."/>
            <person name="Podicherti R."/>
            <person name="Tsui H.-C.T."/>
            <person name="Winkler M.E."/>
        </authorList>
    </citation>
    <scope>NUCLEOTIDE SEQUENCE</scope>
</reference>
<evidence type="ECO:0000256" key="3">
    <source>
        <dbReference type="ARBA" id="ARBA00023004"/>
    </source>
</evidence>
<dbReference type="GO" id="GO:0046872">
    <property type="term" value="F:metal ion binding"/>
    <property type="evidence" value="ECO:0007669"/>
    <property type="project" value="UniProtKB-KW"/>
</dbReference>
<name>A0A382BX44_9ZZZZ</name>
<evidence type="ECO:0000256" key="2">
    <source>
        <dbReference type="ARBA" id="ARBA00022723"/>
    </source>
</evidence>
<dbReference type="Pfam" id="PF13442">
    <property type="entry name" value="Cytochrome_CBB3"/>
    <property type="match status" value="1"/>
</dbReference>
<keyword evidence="3" id="KW-0408">Iron</keyword>
<dbReference type="PANTHER" id="PTHR47197">
    <property type="entry name" value="PROTEIN NIRF"/>
    <property type="match status" value="1"/>
</dbReference>
<evidence type="ECO:0000313" key="5">
    <source>
        <dbReference type="EMBL" id="SVB17643.1"/>
    </source>
</evidence>
<evidence type="ECO:0000256" key="1">
    <source>
        <dbReference type="ARBA" id="ARBA00022617"/>
    </source>
</evidence>